<comment type="subcellular location">
    <subcellularLocation>
        <location evidence="9">Cytoplasm</location>
    </subcellularLocation>
</comment>
<accession>A0ABW5V511</accession>
<evidence type="ECO:0000256" key="9">
    <source>
        <dbReference type="HAMAP-Rule" id="MF_00082"/>
    </source>
</evidence>
<evidence type="ECO:0000256" key="6">
    <source>
        <dbReference type="ARBA" id="ARBA00022777"/>
    </source>
</evidence>
<evidence type="ECO:0000313" key="12">
    <source>
        <dbReference type="Proteomes" id="UP001597502"/>
    </source>
</evidence>
<evidence type="ECO:0000256" key="8">
    <source>
        <dbReference type="ARBA" id="ARBA00048141"/>
    </source>
</evidence>
<sequence length="251" mass="26276">MSRIVVVKCGGSILDNLTDSFFGNMAKMLENDVFPIVVHGGGPAIQEMLDKLDVTCAFTDGLRTTSAAAMDVVEMVLTGNVNNELTRRFNQAGMQAAGFSGADARLIQAVPKNFQRYGYVGDVTDVNAAFLLAMLGRGIVPVIAPVAVGRDGSRYNVNADTAAGAIARATNAERLIFVTDVPGVMQGEKLLSNISETDMEQLIAEGVIQGGMIPKIKAAVGSLGEGLSDVMIADANQRISASGFTGTTVTK</sequence>
<feature type="binding site" evidence="9">
    <location>
        <position position="63"/>
    </location>
    <ligand>
        <name>substrate</name>
    </ligand>
</feature>
<feature type="domain" description="Aspartate/glutamate/uridylate kinase" evidence="10">
    <location>
        <begin position="4"/>
        <end position="233"/>
    </location>
</feature>
<dbReference type="Pfam" id="PF00696">
    <property type="entry name" value="AA_kinase"/>
    <property type="match status" value="1"/>
</dbReference>
<keyword evidence="12" id="KW-1185">Reference proteome</keyword>
<evidence type="ECO:0000313" key="11">
    <source>
        <dbReference type="EMBL" id="MFD2759685.1"/>
    </source>
</evidence>
<dbReference type="PANTHER" id="PTHR23342">
    <property type="entry name" value="N-ACETYLGLUTAMATE SYNTHASE"/>
    <property type="match status" value="1"/>
</dbReference>
<keyword evidence="6 9" id="KW-0418">Kinase</keyword>
<feature type="site" description="Transition state stabilizer" evidence="9">
    <location>
        <position position="215"/>
    </location>
</feature>
<organism evidence="11 12">
    <name type="scientific">Lentibacillus juripiscarius</name>
    <dbReference type="NCBI Taxonomy" id="257446"/>
    <lineage>
        <taxon>Bacteria</taxon>
        <taxon>Bacillati</taxon>
        <taxon>Bacillota</taxon>
        <taxon>Bacilli</taxon>
        <taxon>Bacillales</taxon>
        <taxon>Bacillaceae</taxon>
        <taxon>Lentibacillus</taxon>
    </lineage>
</organism>
<comment type="catalytic activity">
    <reaction evidence="8 9">
        <text>N-acetyl-L-glutamate + ATP = N-acetyl-L-glutamyl 5-phosphate + ADP</text>
        <dbReference type="Rhea" id="RHEA:14629"/>
        <dbReference type="ChEBI" id="CHEBI:30616"/>
        <dbReference type="ChEBI" id="CHEBI:44337"/>
        <dbReference type="ChEBI" id="CHEBI:57936"/>
        <dbReference type="ChEBI" id="CHEBI:456216"/>
        <dbReference type="EC" id="2.7.2.8"/>
    </reaction>
</comment>
<protein>
    <recommendedName>
        <fullName evidence="9">Acetylglutamate kinase</fullName>
        <ecNumber evidence="9">2.7.2.8</ecNumber>
    </recommendedName>
    <alternativeName>
        <fullName evidence="9">N-acetyl-L-glutamate 5-phosphotransferase</fullName>
    </alternativeName>
    <alternativeName>
        <fullName evidence="9">NAG kinase</fullName>
        <shortName evidence="9">NAGK</shortName>
    </alternativeName>
</protein>
<feature type="binding site" evidence="9">
    <location>
        <begin position="41"/>
        <end position="42"/>
    </location>
    <ligand>
        <name>substrate</name>
    </ligand>
</feature>
<dbReference type="InterPro" id="IPR001048">
    <property type="entry name" value="Asp/Glu/Uridylate_kinase"/>
</dbReference>
<comment type="pathway">
    <text evidence="1 9">Amino-acid biosynthesis; L-arginine biosynthesis; N(2)-acetyl-L-ornithine from L-glutamate: step 2/4.</text>
</comment>
<dbReference type="InterPro" id="IPR036393">
    <property type="entry name" value="AceGlu_kinase-like_sf"/>
</dbReference>
<dbReference type="InterPro" id="IPR004662">
    <property type="entry name" value="AcgluKinase_fam"/>
</dbReference>
<comment type="similarity">
    <text evidence="9">Belongs to the acetylglutamate kinase family. ArgB subfamily.</text>
</comment>
<dbReference type="PIRSF" id="PIRSF000728">
    <property type="entry name" value="NAGK"/>
    <property type="match status" value="1"/>
</dbReference>
<dbReference type="HAMAP" id="MF_00082">
    <property type="entry name" value="ArgB"/>
    <property type="match status" value="1"/>
</dbReference>
<feature type="site" description="Transition state stabilizer" evidence="9">
    <location>
        <position position="8"/>
    </location>
</feature>
<keyword evidence="5 9" id="KW-0547">Nucleotide-binding</keyword>
<keyword evidence="2 9" id="KW-0055">Arginine biosynthesis</keyword>
<dbReference type="NCBIfam" id="TIGR00761">
    <property type="entry name" value="argB"/>
    <property type="match status" value="1"/>
</dbReference>
<gene>
    <name evidence="9 11" type="primary">argB</name>
    <name evidence="11" type="ORF">ACFSUO_01615</name>
</gene>
<dbReference type="EMBL" id="JBHUNA010000003">
    <property type="protein sequence ID" value="MFD2759685.1"/>
    <property type="molecule type" value="Genomic_DNA"/>
</dbReference>
<dbReference type="Proteomes" id="UP001597502">
    <property type="component" value="Unassembled WGS sequence"/>
</dbReference>
<dbReference type="CDD" id="cd04238">
    <property type="entry name" value="AAK_NAGK-like"/>
    <property type="match status" value="1"/>
</dbReference>
<keyword evidence="3 9" id="KW-0028">Amino-acid biosynthesis</keyword>
<evidence type="ECO:0000256" key="2">
    <source>
        <dbReference type="ARBA" id="ARBA00022571"/>
    </source>
</evidence>
<dbReference type="SUPFAM" id="SSF53633">
    <property type="entry name" value="Carbamate kinase-like"/>
    <property type="match status" value="1"/>
</dbReference>
<dbReference type="Gene3D" id="3.40.1160.10">
    <property type="entry name" value="Acetylglutamate kinase-like"/>
    <property type="match status" value="1"/>
</dbReference>
<keyword evidence="7 9" id="KW-0067">ATP-binding</keyword>
<name>A0ABW5V511_9BACI</name>
<evidence type="ECO:0000256" key="4">
    <source>
        <dbReference type="ARBA" id="ARBA00022679"/>
    </source>
</evidence>
<keyword evidence="4 9" id="KW-0808">Transferase</keyword>
<dbReference type="RefSeq" id="WP_382390404.1">
    <property type="nucleotide sequence ID" value="NZ_JBHUNA010000003.1"/>
</dbReference>
<evidence type="ECO:0000256" key="5">
    <source>
        <dbReference type="ARBA" id="ARBA00022741"/>
    </source>
</evidence>
<proteinExistence type="inferred from homology"/>
<evidence type="ECO:0000256" key="7">
    <source>
        <dbReference type="ARBA" id="ARBA00022840"/>
    </source>
</evidence>
<dbReference type="EC" id="2.7.2.8" evidence="9"/>
<feature type="binding site" evidence="9">
    <location>
        <position position="156"/>
    </location>
    <ligand>
        <name>substrate</name>
    </ligand>
</feature>
<evidence type="ECO:0000256" key="1">
    <source>
        <dbReference type="ARBA" id="ARBA00004828"/>
    </source>
</evidence>
<evidence type="ECO:0000256" key="3">
    <source>
        <dbReference type="ARBA" id="ARBA00022605"/>
    </source>
</evidence>
<dbReference type="GO" id="GO:0003991">
    <property type="term" value="F:acetylglutamate kinase activity"/>
    <property type="evidence" value="ECO:0007669"/>
    <property type="project" value="UniProtKB-EC"/>
</dbReference>
<reference evidence="12" key="1">
    <citation type="journal article" date="2019" name="Int. J. Syst. Evol. Microbiol.">
        <title>The Global Catalogue of Microorganisms (GCM) 10K type strain sequencing project: providing services to taxonomists for standard genome sequencing and annotation.</title>
        <authorList>
            <consortium name="The Broad Institute Genomics Platform"/>
            <consortium name="The Broad Institute Genome Sequencing Center for Infectious Disease"/>
            <person name="Wu L."/>
            <person name="Ma J."/>
        </authorList>
    </citation>
    <scope>NUCLEOTIDE SEQUENCE [LARGE SCALE GENOMIC DNA]</scope>
    <source>
        <strain evidence="12">TISTR 1535</strain>
    </source>
</reference>
<evidence type="ECO:0000259" key="10">
    <source>
        <dbReference type="Pfam" id="PF00696"/>
    </source>
</evidence>
<dbReference type="InterPro" id="IPR037528">
    <property type="entry name" value="ArgB"/>
</dbReference>
<keyword evidence="9" id="KW-0963">Cytoplasm</keyword>
<dbReference type="PANTHER" id="PTHR23342:SF0">
    <property type="entry name" value="N-ACETYLGLUTAMATE SYNTHASE, MITOCHONDRIAL"/>
    <property type="match status" value="1"/>
</dbReference>
<comment type="function">
    <text evidence="9">Catalyzes the ATP-dependent phosphorylation of N-acetyl-L-glutamate.</text>
</comment>
<comment type="caution">
    <text evidence="11">The sequence shown here is derived from an EMBL/GenBank/DDBJ whole genome shotgun (WGS) entry which is preliminary data.</text>
</comment>